<feature type="transmembrane region" description="Helical" evidence="4">
    <location>
        <begin position="265"/>
        <end position="285"/>
    </location>
</feature>
<feature type="transmembrane region" description="Helical" evidence="4">
    <location>
        <begin position="25"/>
        <end position="48"/>
    </location>
</feature>
<keyword evidence="4" id="KW-0472">Membrane</keyword>
<dbReference type="InterPro" id="IPR050327">
    <property type="entry name" value="Proton-linked_MCT"/>
</dbReference>
<dbReference type="InterPro" id="IPR036259">
    <property type="entry name" value="MFS_trans_sf"/>
</dbReference>
<feature type="transmembrane region" description="Helical" evidence="4">
    <location>
        <begin position="196"/>
        <end position="220"/>
    </location>
</feature>
<dbReference type="InterPro" id="IPR011701">
    <property type="entry name" value="MFS"/>
</dbReference>
<feature type="transmembrane region" description="Helical" evidence="4">
    <location>
        <begin position="169"/>
        <end position="189"/>
    </location>
</feature>
<dbReference type="Proteomes" id="UP000245910">
    <property type="component" value="Chromosome I"/>
</dbReference>
<keyword evidence="4" id="KW-1133">Transmembrane helix</keyword>
<dbReference type="Gene3D" id="1.20.1250.20">
    <property type="entry name" value="MFS general substrate transporter like domains"/>
    <property type="match status" value="1"/>
</dbReference>
<feature type="transmembrane region" description="Helical" evidence="4">
    <location>
        <begin position="232"/>
        <end position="253"/>
    </location>
</feature>
<feature type="transmembrane region" description="Helical" evidence="4">
    <location>
        <begin position="60"/>
        <end position="84"/>
    </location>
</feature>
<evidence type="ECO:0000256" key="2">
    <source>
        <dbReference type="ARBA" id="ARBA00006727"/>
    </source>
</evidence>
<keyword evidence="3" id="KW-0325">Glycoprotein</keyword>
<dbReference type="GO" id="GO:0022857">
    <property type="term" value="F:transmembrane transporter activity"/>
    <property type="evidence" value="ECO:0007669"/>
    <property type="project" value="InterPro"/>
</dbReference>
<reference evidence="6" key="1">
    <citation type="submission" date="2014-10" db="EMBL/GenBank/DDBJ databases">
        <authorList>
            <person name="King R."/>
        </authorList>
    </citation>
    <scope>NUCLEOTIDE SEQUENCE [LARGE SCALE GENOMIC DNA]</scope>
    <source>
        <strain evidence="6">A3/5</strain>
    </source>
</reference>
<dbReference type="PANTHER" id="PTHR11360">
    <property type="entry name" value="MONOCARBOXYLATE TRANSPORTER"/>
    <property type="match status" value="1"/>
</dbReference>
<name>A0A2L2THV6_9HYPO</name>
<sequence>MRWLIVAGTVGNVLALVFMSNSTEFYQSFLSFSVLGGVSASLLYNPALSAIGHWFHKRRGLAIGLACTSGGFGGVWMPLIILHVAPAIEFAWSIRVIALICAVHGMIASFLLTKRLPPTAGAESSIDFKALKDINYAAVTIGMVMVEFAIFLPITYICSYAIYSDFGFMDAYLLNAILNAAAIPGRFLPNYIADRFGVLNTMCTICFFCMASIFCLWLPAKGNKPMTIAFTAIYGFWSGASVSLAPVAIALVCRTEDLGKRNGTAYTITSFGTLIGIPIGGAILGADNGSYQGLTIFSGLAYVLSLVVYIFCRFRIRS</sequence>
<feature type="transmembrane region" description="Helical" evidence="4">
    <location>
        <begin position="90"/>
        <end position="113"/>
    </location>
</feature>
<accession>A0A2L2THV6</accession>
<evidence type="ECO:0008006" key="7">
    <source>
        <dbReference type="Google" id="ProtNLM"/>
    </source>
</evidence>
<dbReference type="OrthoDB" id="410267at2759"/>
<evidence type="ECO:0000256" key="1">
    <source>
        <dbReference type="ARBA" id="ARBA00004141"/>
    </source>
</evidence>
<protein>
    <recommendedName>
        <fullName evidence="7">Major facilitator superfamily (MFS) profile domain-containing protein</fullName>
    </recommendedName>
</protein>
<comment type="similarity">
    <text evidence="2">Belongs to the major facilitator superfamily. Monocarboxylate porter (TC 2.A.1.13) family.</text>
</comment>
<organism evidence="5 6">
    <name type="scientific">Fusarium venenatum</name>
    <dbReference type="NCBI Taxonomy" id="56646"/>
    <lineage>
        <taxon>Eukaryota</taxon>
        <taxon>Fungi</taxon>
        <taxon>Dikarya</taxon>
        <taxon>Ascomycota</taxon>
        <taxon>Pezizomycotina</taxon>
        <taxon>Sordariomycetes</taxon>
        <taxon>Hypocreomycetidae</taxon>
        <taxon>Hypocreales</taxon>
        <taxon>Nectriaceae</taxon>
        <taxon>Fusarium</taxon>
    </lineage>
</organism>
<feature type="transmembrane region" description="Helical" evidence="4">
    <location>
        <begin position="134"/>
        <end position="163"/>
    </location>
</feature>
<dbReference type="AlphaFoldDB" id="A0A2L2THV6"/>
<keyword evidence="6" id="KW-1185">Reference proteome</keyword>
<dbReference type="GO" id="GO:0016020">
    <property type="term" value="C:membrane"/>
    <property type="evidence" value="ECO:0007669"/>
    <property type="project" value="UniProtKB-SubCell"/>
</dbReference>
<evidence type="ECO:0000313" key="5">
    <source>
        <dbReference type="EMBL" id="CEI67603.1"/>
    </source>
</evidence>
<comment type="subcellular location">
    <subcellularLocation>
        <location evidence="1">Membrane</location>
        <topology evidence="1">Multi-pass membrane protein</topology>
    </subcellularLocation>
</comment>
<dbReference type="SUPFAM" id="SSF103473">
    <property type="entry name" value="MFS general substrate transporter"/>
    <property type="match status" value="1"/>
</dbReference>
<dbReference type="PANTHER" id="PTHR11360:SF240">
    <property type="entry name" value="MONOCARBOXYLATE TRANSPORTER (EUROFUNG)-RELATED"/>
    <property type="match status" value="1"/>
</dbReference>
<evidence type="ECO:0000256" key="3">
    <source>
        <dbReference type="ARBA" id="ARBA00023180"/>
    </source>
</evidence>
<evidence type="ECO:0000313" key="6">
    <source>
        <dbReference type="Proteomes" id="UP000245910"/>
    </source>
</evidence>
<evidence type="ECO:0000256" key="4">
    <source>
        <dbReference type="SAM" id="Phobius"/>
    </source>
</evidence>
<feature type="transmembrane region" description="Helical" evidence="4">
    <location>
        <begin position="291"/>
        <end position="312"/>
    </location>
</feature>
<proteinExistence type="inferred from homology"/>
<dbReference type="Pfam" id="PF07690">
    <property type="entry name" value="MFS_1"/>
    <property type="match status" value="1"/>
</dbReference>
<dbReference type="EMBL" id="LN649229">
    <property type="protein sequence ID" value="CEI67603.1"/>
    <property type="molecule type" value="Genomic_DNA"/>
</dbReference>
<keyword evidence="4" id="KW-0812">Transmembrane</keyword>